<sequence length="133" mass="15931">MKFGNFDIDCDIVATQKYRDYYNEKCECEECGNFRKNFNIYYPKIVEILSWFGIHIMYPLEIMDLGIDRDKNKREYSVYYSVKGKLPIDRIEHIDDEVSFILRNWNIASESYSNTGMIAPYFIVEVLNIFLPY</sequence>
<evidence type="ECO:0000313" key="1">
    <source>
        <dbReference type="EMBL" id="MBU5676842.1"/>
    </source>
</evidence>
<accession>A0ABS6G2Y8</accession>
<proteinExistence type="predicted"/>
<protein>
    <submittedName>
        <fullName evidence="1">Uncharacterized protein</fullName>
    </submittedName>
</protein>
<comment type="caution">
    <text evidence="1">The sequence shown here is derived from an EMBL/GenBank/DDBJ whole genome shotgun (WGS) entry which is preliminary data.</text>
</comment>
<organism evidence="1 2">
    <name type="scientific">Alkaliphilus flagellatus</name>
    <dbReference type="NCBI Taxonomy" id="2841507"/>
    <lineage>
        <taxon>Bacteria</taxon>
        <taxon>Bacillati</taxon>
        <taxon>Bacillota</taxon>
        <taxon>Clostridia</taxon>
        <taxon>Peptostreptococcales</taxon>
        <taxon>Natronincolaceae</taxon>
        <taxon>Alkaliphilus</taxon>
    </lineage>
</organism>
<reference evidence="1 2" key="1">
    <citation type="submission" date="2021-06" db="EMBL/GenBank/DDBJ databases">
        <authorList>
            <person name="Sun Q."/>
            <person name="Li D."/>
        </authorList>
    </citation>
    <scope>NUCLEOTIDE SEQUENCE [LARGE SCALE GENOMIC DNA]</scope>
    <source>
        <strain evidence="1 2">MSJ-5</strain>
    </source>
</reference>
<dbReference type="RefSeq" id="WP_216417112.1">
    <property type="nucleotide sequence ID" value="NZ_JAHLQK010000004.1"/>
</dbReference>
<keyword evidence="2" id="KW-1185">Reference proteome</keyword>
<evidence type="ECO:0000313" key="2">
    <source>
        <dbReference type="Proteomes" id="UP000779508"/>
    </source>
</evidence>
<name>A0ABS6G2Y8_9FIRM</name>
<dbReference type="Proteomes" id="UP000779508">
    <property type="component" value="Unassembled WGS sequence"/>
</dbReference>
<gene>
    <name evidence="1" type="ORF">KQI88_10470</name>
</gene>
<dbReference type="EMBL" id="JAHLQK010000004">
    <property type="protein sequence ID" value="MBU5676842.1"/>
    <property type="molecule type" value="Genomic_DNA"/>
</dbReference>